<dbReference type="STRING" id="463025.BAU08_17765"/>
<dbReference type="InterPro" id="IPR020904">
    <property type="entry name" value="Sc_DH/Rdtase_CS"/>
</dbReference>
<dbReference type="InterPro" id="IPR036291">
    <property type="entry name" value="NAD(P)-bd_dom_sf"/>
</dbReference>
<reference evidence="4 5" key="1">
    <citation type="submission" date="2016-06" db="EMBL/GenBank/DDBJ databases">
        <title>Complete genome sequences of Bordetella bronchialis and Bordetella flabilis.</title>
        <authorList>
            <person name="LiPuma J.J."/>
            <person name="Spilker T."/>
        </authorList>
    </citation>
    <scope>NUCLEOTIDE SEQUENCE [LARGE SCALE GENOMIC DNA]</scope>
    <source>
        <strain evidence="4 5">AU17976</strain>
    </source>
</reference>
<dbReference type="Gene3D" id="3.40.50.720">
    <property type="entry name" value="NAD(P)-binding Rossmann-like Domain"/>
    <property type="match status" value="1"/>
</dbReference>
<dbReference type="Proteomes" id="UP000092213">
    <property type="component" value="Chromosome"/>
</dbReference>
<comment type="similarity">
    <text evidence="1 3">Belongs to the short-chain dehydrogenases/reductases (SDR) family.</text>
</comment>
<dbReference type="PANTHER" id="PTHR24321:SF15">
    <property type="entry name" value="OXIDOREDUCTASE UCPA"/>
    <property type="match status" value="1"/>
</dbReference>
<dbReference type="InterPro" id="IPR002347">
    <property type="entry name" value="SDR_fam"/>
</dbReference>
<evidence type="ECO:0000313" key="4">
    <source>
        <dbReference type="EMBL" id="ANN72947.1"/>
    </source>
</evidence>
<dbReference type="PRINTS" id="PR00080">
    <property type="entry name" value="SDRFAMILY"/>
</dbReference>
<evidence type="ECO:0000256" key="1">
    <source>
        <dbReference type="ARBA" id="ARBA00006484"/>
    </source>
</evidence>
<sequence length="254" mass="26795">MQTNAIHLNGRVAVVTGGAQGIGLTVVRRFLESGARVAIWDVNADALAKVKKELGGAGHEVHTEHVDIADYASVEAGVAGTLRALGKLEILINNAAIVGPNTTLAEYPLDQWRKVIDVDVNGTFYCCRAVAPIMVAQKYGRIVNVASIAGKEGNPNAAAYSSAKAAVIAMTKSLGKELAAHDIAVNCVTPAVARTPGAMEQQSPEHIAYMLSRIPRGRFLELHEAAAMIAWLSSEENSFTTGAVFDLSGGRATY</sequence>
<dbReference type="SUPFAM" id="SSF51735">
    <property type="entry name" value="NAD(P)-binding Rossmann-fold domains"/>
    <property type="match status" value="1"/>
</dbReference>
<dbReference type="FunFam" id="3.40.50.720:FF:000084">
    <property type="entry name" value="Short-chain dehydrogenase reductase"/>
    <property type="match status" value="1"/>
</dbReference>
<evidence type="ECO:0000313" key="5">
    <source>
        <dbReference type="Proteomes" id="UP000092213"/>
    </source>
</evidence>
<dbReference type="PRINTS" id="PR00081">
    <property type="entry name" value="GDHRDH"/>
</dbReference>
<dbReference type="PANTHER" id="PTHR24321">
    <property type="entry name" value="DEHYDROGENASES, SHORT CHAIN"/>
    <property type="match status" value="1"/>
</dbReference>
<gene>
    <name evidence="4" type="ORF">BAU08_17765</name>
</gene>
<organism evidence="4 5">
    <name type="scientific">Bordetella bronchialis</name>
    <dbReference type="NCBI Taxonomy" id="463025"/>
    <lineage>
        <taxon>Bacteria</taxon>
        <taxon>Pseudomonadati</taxon>
        <taxon>Pseudomonadota</taxon>
        <taxon>Betaproteobacteria</taxon>
        <taxon>Burkholderiales</taxon>
        <taxon>Alcaligenaceae</taxon>
        <taxon>Bordetella</taxon>
    </lineage>
</organism>
<keyword evidence="2" id="KW-0560">Oxidoreductase</keyword>
<evidence type="ECO:0000256" key="2">
    <source>
        <dbReference type="ARBA" id="ARBA00023002"/>
    </source>
</evidence>
<dbReference type="EMBL" id="CP016171">
    <property type="protein sequence ID" value="ANN72947.1"/>
    <property type="molecule type" value="Genomic_DNA"/>
</dbReference>
<proteinExistence type="inferred from homology"/>
<dbReference type="Pfam" id="PF00106">
    <property type="entry name" value="adh_short"/>
    <property type="match status" value="1"/>
</dbReference>
<dbReference type="GO" id="GO:0016491">
    <property type="term" value="F:oxidoreductase activity"/>
    <property type="evidence" value="ECO:0007669"/>
    <property type="project" value="UniProtKB-KW"/>
</dbReference>
<evidence type="ECO:0000256" key="3">
    <source>
        <dbReference type="RuleBase" id="RU000363"/>
    </source>
</evidence>
<dbReference type="RefSeq" id="WP_066670776.1">
    <property type="nucleotide sequence ID" value="NZ_CP016171.1"/>
</dbReference>
<accession>A0A193FYV9</accession>
<protein>
    <submittedName>
        <fullName evidence="4">3-oxoacyl-ACP reductase</fullName>
    </submittedName>
</protein>
<dbReference type="PROSITE" id="PS00061">
    <property type="entry name" value="ADH_SHORT"/>
    <property type="match status" value="1"/>
</dbReference>
<dbReference type="AlphaFoldDB" id="A0A193FYV9"/>
<name>A0A193FYV9_9BORD</name>